<keyword evidence="2" id="KW-1185">Reference proteome</keyword>
<dbReference type="Proteomes" id="UP001595648">
    <property type="component" value="Unassembled WGS sequence"/>
</dbReference>
<evidence type="ECO:0000313" key="1">
    <source>
        <dbReference type="EMBL" id="MFC3323221.1"/>
    </source>
</evidence>
<reference evidence="2" key="1">
    <citation type="journal article" date="2019" name="Int. J. Syst. Evol. Microbiol.">
        <title>The Global Catalogue of Microorganisms (GCM) 10K type strain sequencing project: providing services to taxonomists for standard genome sequencing and annotation.</title>
        <authorList>
            <consortium name="The Broad Institute Genomics Platform"/>
            <consortium name="The Broad Institute Genome Sequencing Center for Infectious Disease"/>
            <person name="Wu L."/>
            <person name="Ma J."/>
        </authorList>
    </citation>
    <scope>NUCLEOTIDE SEQUENCE [LARGE SCALE GENOMIC DNA]</scope>
    <source>
        <strain evidence="2">ICMP 19515</strain>
    </source>
</reference>
<accession>A0ABV7MMX8</accession>
<comment type="caution">
    <text evidence="1">The sequence shown here is derived from an EMBL/GenBank/DDBJ whole genome shotgun (WGS) entry which is preliminary data.</text>
</comment>
<gene>
    <name evidence="1" type="ORF">ACFOJ9_15740</name>
</gene>
<dbReference type="RefSeq" id="WP_378979681.1">
    <property type="nucleotide sequence ID" value="NZ_JBHRVD010000001.1"/>
</dbReference>
<sequence length="126" mass="13674">MTRGSSGRSWLAADQREPSGRLSHAVIASLPVAGADRTVLIDAANAAFEAVLERIEPSNEALTRSLWDAGDYVDNQLFADLINPDKLPMPRDEVAYYITSAYLHLFSQAAFGTSSQCRYGRPASAI</sequence>
<proteinExistence type="predicted"/>
<dbReference type="EMBL" id="JBHRVD010000001">
    <property type="protein sequence ID" value="MFC3323221.1"/>
    <property type="molecule type" value="Genomic_DNA"/>
</dbReference>
<organism evidence="1 2">
    <name type="scientific">Mesorhizobium cantuariense</name>
    <dbReference type="NCBI Taxonomy" id="1300275"/>
    <lineage>
        <taxon>Bacteria</taxon>
        <taxon>Pseudomonadati</taxon>
        <taxon>Pseudomonadota</taxon>
        <taxon>Alphaproteobacteria</taxon>
        <taxon>Hyphomicrobiales</taxon>
        <taxon>Phyllobacteriaceae</taxon>
        <taxon>Mesorhizobium</taxon>
    </lineage>
</organism>
<protein>
    <submittedName>
        <fullName evidence="1">Uncharacterized protein</fullName>
    </submittedName>
</protein>
<name>A0ABV7MMX8_9HYPH</name>
<evidence type="ECO:0000313" key="2">
    <source>
        <dbReference type="Proteomes" id="UP001595648"/>
    </source>
</evidence>